<evidence type="ECO:0000256" key="5">
    <source>
        <dbReference type="ARBA" id="ARBA00023040"/>
    </source>
</evidence>
<feature type="transmembrane region" description="Helical" evidence="8">
    <location>
        <begin position="152"/>
        <end position="177"/>
    </location>
</feature>
<keyword evidence="7" id="KW-0807">Transducer</keyword>
<dbReference type="WBParaSite" id="PSAMB.scaffold469size50147.g6139.t1">
    <property type="protein sequence ID" value="PSAMB.scaffold469size50147.g6139.t1"/>
    <property type="gene ID" value="PSAMB.scaffold469size50147.g6139"/>
</dbReference>
<feature type="transmembrane region" description="Helical" evidence="8">
    <location>
        <begin position="198"/>
        <end position="222"/>
    </location>
</feature>
<feature type="transmembrane region" description="Helical" evidence="8">
    <location>
        <begin position="248"/>
        <end position="268"/>
    </location>
</feature>
<evidence type="ECO:0000256" key="8">
    <source>
        <dbReference type="SAM" id="Phobius"/>
    </source>
</evidence>
<evidence type="ECO:0000256" key="4">
    <source>
        <dbReference type="ARBA" id="ARBA00022989"/>
    </source>
</evidence>
<accession>A0A914WM46</accession>
<proteinExistence type="predicted"/>
<dbReference type="SUPFAM" id="SSF81321">
    <property type="entry name" value="Family A G protein-coupled receptor-like"/>
    <property type="match status" value="1"/>
</dbReference>
<evidence type="ECO:0000313" key="10">
    <source>
        <dbReference type="Proteomes" id="UP000887566"/>
    </source>
</evidence>
<dbReference type="PANTHER" id="PTHR37441:SF7">
    <property type="entry name" value="G-PROTEIN COUPLED RECEPTORS FAMILY 1 PROFILE DOMAIN-CONTAINING PROTEIN"/>
    <property type="match status" value="1"/>
</dbReference>
<dbReference type="Gene3D" id="1.20.1070.10">
    <property type="entry name" value="Rhodopsin 7-helix transmembrane proteins"/>
    <property type="match status" value="1"/>
</dbReference>
<organism evidence="10 11">
    <name type="scientific">Plectus sambesii</name>
    <dbReference type="NCBI Taxonomy" id="2011161"/>
    <lineage>
        <taxon>Eukaryota</taxon>
        <taxon>Metazoa</taxon>
        <taxon>Ecdysozoa</taxon>
        <taxon>Nematoda</taxon>
        <taxon>Chromadorea</taxon>
        <taxon>Plectida</taxon>
        <taxon>Plectina</taxon>
        <taxon>Plectoidea</taxon>
        <taxon>Plectidae</taxon>
        <taxon>Plectus</taxon>
    </lineage>
</organism>
<name>A0A914WM46_9BILA</name>
<feature type="transmembrane region" description="Helical" evidence="8">
    <location>
        <begin position="110"/>
        <end position="132"/>
    </location>
</feature>
<comment type="subcellular location">
    <subcellularLocation>
        <location evidence="1">Cell membrane</location>
        <topology evidence="1">Multi-pass membrane protein</topology>
    </subcellularLocation>
</comment>
<keyword evidence="4 8" id="KW-1133">Transmembrane helix</keyword>
<evidence type="ECO:0000256" key="6">
    <source>
        <dbReference type="ARBA" id="ARBA00023136"/>
    </source>
</evidence>
<keyword evidence="10" id="KW-1185">Reference proteome</keyword>
<dbReference type="InterPro" id="IPR017452">
    <property type="entry name" value="GPCR_Rhodpsn_7TM"/>
</dbReference>
<dbReference type="GO" id="GO:0005886">
    <property type="term" value="C:plasma membrane"/>
    <property type="evidence" value="ECO:0007669"/>
    <property type="project" value="UniProtKB-SubCell"/>
</dbReference>
<evidence type="ECO:0000256" key="7">
    <source>
        <dbReference type="ARBA" id="ARBA00023224"/>
    </source>
</evidence>
<feature type="transmembrane region" description="Helical" evidence="8">
    <location>
        <begin position="70"/>
        <end position="89"/>
    </location>
</feature>
<evidence type="ECO:0000259" key="9">
    <source>
        <dbReference type="PROSITE" id="PS50262"/>
    </source>
</evidence>
<keyword evidence="5" id="KW-0297">G-protein coupled receptor</keyword>
<dbReference type="PANTHER" id="PTHR37441">
    <property type="entry name" value="PROTEIN CBG16518"/>
    <property type="match status" value="1"/>
</dbReference>
<dbReference type="PROSITE" id="PS50262">
    <property type="entry name" value="G_PROTEIN_RECEP_F1_2"/>
    <property type="match status" value="1"/>
</dbReference>
<evidence type="ECO:0000256" key="2">
    <source>
        <dbReference type="ARBA" id="ARBA00022475"/>
    </source>
</evidence>
<dbReference type="Pfam" id="PF00001">
    <property type="entry name" value="7tm_1"/>
    <property type="match status" value="1"/>
</dbReference>
<dbReference type="InterPro" id="IPR040435">
    <property type="entry name" value="Put_GPCR_Chromadorea"/>
</dbReference>
<dbReference type="Proteomes" id="UP000887566">
    <property type="component" value="Unplaced"/>
</dbReference>
<sequence>MALVINTCFIIASFAGLRQKHLPFRLYIFLLNRSGSDLLVTLIYEIVAFLYATSTVDLKVTLLITSMATIFYWASAKSYAALAIIKLIAVSKPLFYRNKIINQTCVKILIGAWTLAAFFVSLQTILALTVFTKNTLPPFCSSFDSCVRLEQWYFASLIGITYFTIVALLSATVYFAVRQSRNRVKTRSDLKSPQNRQLWKLIVHFVFYELCTSLELPAVLLITDETAKYVTATDYDCMYGTVALAERAHIVAIIALVWHILFQLRIIVDPLLNFAMDRRLRQVLLSLPNIGGHRSITSPTSTTTTSIKPEILTKPTVESLKKSDKLFFQPHADAHN</sequence>
<keyword evidence="2" id="KW-1003">Cell membrane</keyword>
<dbReference type="CDD" id="cd00637">
    <property type="entry name" value="7tm_classA_rhodopsin-like"/>
    <property type="match status" value="1"/>
</dbReference>
<dbReference type="AlphaFoldDB" id="A0A914WM46"/>
<evidence type="ECO:0000313" key="11">
    <source>
        <dbReference type="WBParaSite" id="PSAMB.scaffold469size50147.g6139.t1"/>
    </source>
</evidence>
<evidence type="ECO:0000256" key="1">
    <source>
        <dbReference type="ARBA" id="ARBA00004651"/>
    </source>
</evidence>
<keyword evidence="5" id="KW-0675">Receptor</keyword>
<protein>
    <submittedName>
        <fullName evidence="11">G-protein coupled receptors family 1 profile domain-containing protein</fullName>
    </submittedName>
</protein>
<keyword evidence="3 8" id="KW-0812">Transmembrane</keyword>
<dbReference type="GO" id="GO:0004930">
    <property type="term" value="F:G protein-coupled receptor activity"/>
    <property type="evidence" value="ECO:0007669"/>
    <property type="project" value="UniProtKB-KW"/>
</dbReference>
<feature type="transmembrane region" description="Helical" evidence="8">
    <location>
        <begin position="26"/>
        <end position="50"/>
    </location>
</feature>
<keyword evidence="6 8" id="KW-0472">Membrane</keyword>
<evidence type="ECO:0000256" key="3">
    <source>
        <dbReference type="ARBA" id="ARBA00022692"/>
    </source>
</evidence>
<reference evidence="11" key="1">
    <citation type="submission" date="2022-11" db="UniProtKB">
        <authorList>
            <consortium name="WormBaseParasite"/>
        </authorList>
    </citation>
    <scope>IDENTIFICATION</scope>
</reference>
<dbReference type="InterPro" id="IPR000276">
    <property type="entry name" value="GPCR_Rhodpsn"/>
</dbReference>
<feature type="domain" description="G-protein coupled receptors family 1 profile" evidence="9">
    <location>
        <begin position="6"/>
        <end position="273"/>
    </location>
</feature>